<protein>
    <submittedName>
        <fullName evidence="1">Uncharacterized protein</fullName>
    </submittedName>
</protein>
<evidence type="ECO:0000313" key="1">
    <source>
        <dbReference type="EMBL" id="NYD38737.1"/>
    </source>
</evidence>
<dbReference type="RefSeq" id="WP_179796135.1">
    <property type="nucleotide sequence ID" value="NZ_BAABHP010000013.1"/>
</dbReference>
<dbReference type="Proteomes" id="UP000535890">
    <property type="component" value="Unassembled WGS sequence"/>
</dbReference>
<comment type="caution">
    <text evidence="1">The sequence shown here is derived from an EMBL/GenBank/DDBJ whole genome shotgun (WGS) entry which is preliminary data.</text>
</comment>
<keyword evidence="2" id="KW-1185">Reference proteome</keyword>
<accession>A0A7Y9J7P3</accession>
<gene>
    <name evidence="1" type="ORF">BJ983_004839</name>
</gene>
<reference evidence="1 2" key="1">
    <citation type="submission" date="2020-07" db="EMBL/GenBank/DDBJ databases">
        <title>Sequencing the genomes of 1000 actinobacteria strains.</title>
        <authorList>
            <person name="Klenk H.-P."/>
        </authorList>
    </citation>
    <scope>NUCLEOTIDE SEQUENCE [LARGE SCALE GENOMIC DNA]</scope>
    <source>
        <strain evidence="1 2">DSM 45772</strain>
    </source>
</reference>
<proteinExistence type="predicted"/>
<dbReference type="EMBL" id="JACCBN010000001">
    <property type="protein sequence ID" value="NYD38737.1"/>
    <property type="molecule type" value="Genomic_DNA"/>
</dbReference>
<name>A0A7Y9J7P3_9PSEU</name>
<sequence>MTRPALEMVVMAMPTTSVPWMGNRVVMWDIEDTELTALEWRRPYNGVTRGFRVLGAEELALVCQAVEEATAELRPAPRLDDVAGRPLDLETFLEELLER</sequence>
<evidence type="ECO:0000313" key="2">
    <source>
        <dbReference type="Proteomes" id="UP000535890"/>
    </source>
</evidence>
<dbReference type="AlphaFoldDB" id="A0A7Y9J7P3"/>
<organism evidence="1 2">
    <name type="scientific">Actinomycetospora corticicola</name>
    <dbReference type="NCBI Taxonomy" id="663602"/>
    <lineage>
        <taxon>Bacteria</taxon>
        <taxon>Bacillati</taxon>
        <taxon>Actinomycetota</taxon>
        <taxon>Actinomycetes</taxon>
        <taxon>Pseudonocardiales</taxon>
        <taxon>Pseudonocardiaceae</taxon>
        <taxon>Actinomycetospora</taxon>
    </lineage>
</organism>